<name>A0A6C0IW61_9ZZZZ</name>
<sequence>MYNRIKNPGSGRYVNINTKLGKRILKKYILELYGGASILKRRGIAAPKSKKKITTISDTRQLKHDVKHMTNREADIIFKSTDEIPVTYNIVKASDLLKKYIEEPEKIFIEDEYLNFDTHIPDKRTLIEKFIETVKLEERNIIEVTNPDLKFKYFYQSSGTSREGSNLKGYVLPMDIKPFALQFNMFEIDFRFTKLEDNALLNTSNIDDYYGIDFNIDSMNKYLRFMNKDYAAICKYITNQ</sequence>
<dbReference type="AlphaFoldDB" id="A0A6C0IW61"/>
<dbReference type="EMBL" id="MN740280">
    <property type="protein sequence ID" value="QHT97554.1"/>
    <property type="molecule type" value="Genomic_DNA"/>
</dbReference>
<organism evidence="1">
    <name type="scientific">viral metagenome</name>
    <dbReference type="NCBI Taxonomy" id="1070528"/>
    <lineage>
        <taxon>unclassified sequences</taxon>
        <taxon>metagenomes</taxon>
        <taxon>organismal metagenomes</taxon>
    </lineage>
</organism>
<proteinExistence type="predicted"/>
<accession>A0A6C0IW61</accession>
<reference evidence="1" key="1">
    <citation type="journal article" date="2020" name="Nature">
        <title>Giant virus diversity and host interactions through global metagenomics.</title>
        <authorList>
            <person name="Schulz F."/>
            <person name="Roux S."/>
            <person name="Paez-Espino D."/>
            <person name="Jungbluth S."/>
            <person name="Walsh D.A."/>
            <person name="Denef V.J."/>
            <person name="McMahon K.D."/>
            <person name="Konstantinidis K.T."/>
            <person name="Eloe-Fadrosh E.A."/>
            <person name="Kyrpides N.C."/>
            <person name="Woyke T."/>
        </authorList>
    </citation>
    <scope>NUCLEOTIDE SEQUENCE</scope>
    <source>
        <strain evidence="1">GVMAG-M-3300025138-11</strain>
    </source>
</reference>
<evidence type="ECO:0000313" key="1">
    <source>
        <dbReference type="EMBL" id="QHT97554.1"/>
    </source>
</evidence>
<protein>
    <submittedName>
        <fullName evidence="1">Uncharacterized protein</fullName>
    </submittedName>
</protein>